<dbReference type="SUPFAM" id="SSF57850">
    <property type="entry name" value="RING/U-box"/>
    <property type="match status" value="1"/>
</dbReference>
<protein>
    <recommendedName>
        <fullName evidence="6">RING-type domain-containing protein</fullName>
    </recommendedName>
</protein>
<dbReference type="InterPro" id="IPR013083">
    <property type="entry name" value="Znf_RING/FYVE/PHD"/>
</dbReference>
<dbReference type="Pfam" id="PF13920">
    <property type="entry name" value="zf-C3HC4_3"/>
    <property type="match status" value="1"/>
</dbReference>
<evidence type="ECO:0000313" key="8">
    <source>
        <dbReference type="Proteomes" id="UP001530293"/>
    </source>
</evidence>
<dbReference type="InterPro" id="IPR001841">
    <property type="entry name" value="Znf_RING"/>
</dbReference>
<dbReference type="AlphaFoldDB" id="A0ABD3M2U9"/>
<dbReference type="SMART" id="SM00248">
    <property type="entry name" value="ANK"/>
    <property type="match status" value="4"/>
</dbReference>
<dbReference type="Gene3D" id="1.25.40.20">
    <property type="entry name" value="Ankyrin repeat-containing domain"/>
    <property type="match status" value="1"/>
</dbReference>
<dbReference type="InterPro" id="IPR002110">
    <property type="entry name" value="Ankyrin_rpt"/>
</dbReference>
<feature type="compositionally biased region" description="Low complexity" evidence="5">
    <location>
        <begin position="176"/>
        <end position="185"/>
    </location>
</feature>
<gene>
    <name evidence="7" type="ORF">ACHAWU_002900</name>
</gene>
<dbReference type="PANTHER" id="PTHR24171">
    <property type="entry name" value="ANKYRIN REPEAT DOMAIN-CONTAINING PROTEIN 39-RELATED"/>
    <property type="match status" value="1"/>
</dbReference>
<dbReference type="InterPro" id="IPR036770">
    <property type="entry name" value="Ankyrin_rpt-contain_sf"/>
</dbReference>
<evidence type="ECO:0000256" key="3">
    <source>
        <dbReference type="PROSITE-ProRule" id="PRU00023"/>
    </source>
</evidence>
<dbReference type="EMBL" id="JALLBG020000273">
    <property type="protein sequence ID" value="KAL3757061.1"/>
    <property type="molecule type" value="Genomic_DNA"/>
</dbReference>
<accession>A0ABD3M2U9</accession>
<feature type="repeat" description="ANK" evidence="3">
    <location>
        <begin position="47"/>
        <end position="79"/>
    </location>
</feature>
<keyword evidence="8" id="KW-1185">Reference proteome</keyword>
<evidence type="ECO:0000256" key="1">
    <source>
        <dbReference type="ARBA" id="ARBA00022737"/>
    </source>
</evidence>
<organism evidence="7 8">
    <name type="scientific">Discostella pseudostelligera</name>
    <dbReference type="NCBI Taxonomy" id="259834"/>
    <lineage>
        <taxon>Eukaryota</taxon>
        <taxon>Sar</taxon>
        <taxon>Stramenopiles</taxon>
        <taxon>Ochrophyta</taxon>
        <taxon>Bacillariophyta</taxon>
        <taxon>Coscinodiscophyceae</taxon>
        <taxon>Thalassiosirophycidae</taxon>
        <taxon>Stephanodiscales</taxon>
        <taxon>Stephanodiscaceae</taxon>
        <taxon>Discostella</taxon>
    </lineage>
</organism>
<keyword evidence="2 3" id="KW-0040">ANK repeat</keyword>
<keyword evidence="1" id="KW-0677">Repeat</keyword>
<keyword evidence="4" id="KW-0862">Zinc</keyword>
<sequence>MSDHEINHHIDRFKESFLFAAARGGRIEECASLISFGANVDWRENGKEDNPLLAAVRNSMQDVAALLLAHGANPTVRDRDGNTVMHLAAANGDEGMASLFSPNASDLSLSTNKHGMTAIDIAVQRGYNSFAELLNNLLFGSDDEKNARSASVLTNDYNQQPIHLDNEVNDDENDSENSLADSNLSMSTRTGDSENRHSIYEETVDDAVNDLRGELYQAKFALNELMKENEMLKGKLAVYCEDNIESFLTKKSLVELNSIEEQVRRSLDKIIKAKEVASSNLEDARVCVICKENPKSVLLLNCRHLCVCNECGHLEILVHCPLCRMEIREKINVYA</sequence>
<evidence type="ECO:0000259" key="6">
    <source>
        <dbReference type="PROSITE" id="PS50089"/>
    </source>
</evidence>
<feature type="repeat" description="ANK" evidence="3">
    <location>
        <begin position="80"/>
        <end position="112"/>
    </location>
</feature>
<proteinExistence type="predicted"/>
<name>A0ABD3M2U9_9STRA</name>
<dbReference type="Gene3D" id="3.30.40.10">
    <property type="entry name" value="Zinc/RING finger domain, C3HC4 (zinc finger)"/>
    <property type="match status" value="1"/>
</dbReference>
<dbReference type="Proteomes" id="UP001530293">
    <property type="component" value="Unassembled WGS sequence"/>
</dbReference>
<dbReference type="GO" id="GO:0008270">
    <property type="term" value="F:zinc ion binding"/>
    <property type="evidence" value="ECO:0007669"/>
    <property type="project" value="UniProtKB-KW"/>
</dbReference>
<dbReference type="SUPFAM" id="SSF48403">
    <property type="entry name" value="Ankyrin repeat"/>
    <property type="match status" value="1"/>
</dbReference>
<dbReference type="PROSITE" id="PS50089">
    <property type="entry name" value="ZF_RING_2"/>
    <property type="match status" value="1"/>
</dbReference>
<keyword evidence="4" id="KW-0863">Zinc-finger</keyword>
<dbReference type="PROSITE" id="PS50088">
    <property type="entry name" value="ANK_REPEAT"/>
    <property type="match status" value="2"/>
</dbReference>
<evidence type="ECO:0000256" key="4">
    <source>
        <dbReference type="PROSITE-ProRule" id="PRU00175"/>
    </source>
</evidence>
<reference evidence="7 8" key="1">
    <citation type="submission" date="2024-10" db="EMBL/GenBank/DDBJ databases">
        <title>Updated reference genomes for cyclostephanoid diatoms.</title>
        <authorList>
            <person name="Roberts W.R."/>
            <person name="Alverson A.J."/>
        </authorList>
    </citation>
    <scope>NUCLEOTIDE SEQUENCE [LARGE SCALE GENOMIC DNA]</scope>
    <source>
        <strain evidence="7 8">AJA232-27</strain>
    </source>
</reference>
<evidence type="ECO:0000256" key="5">
    <source>
        <dbReference type="SAM" id="MobiDB-lite"/>
    </source>
</evidence>
<feature type="domain" description="RING-type" evidence="6">
    <location>
        <begin position="287"/>
        <end position="324"/>
    </location>
</feature>
<keyword evidence="4" id="KW-0479">Metal-binding</keyword>
<evidence type="ECO:0000313" key="7">
    <source>
        <dbReference type="EMBL" id="KAL3757061.1"/>
    </source>
</evidence>
<evidence type="ECO:0000256" key="2">
    <source>
        <dbReference type="ARBA" id="ARBA00023043"/>
    </source>
</evidence>
<feature type="region of interest" description="Disordered" evidence="5">
    <location>
        <begin position="154"/>
        <end position="194"/>
    </location>
</feature>
<dbReference type="Pfam" id="PF13637">
    <property type="entry name" value="Ank_4"/>
    <property type="match status" value="1"/>
</dbReference>
<comment type="caution">
    <text evidence="7">The sequence shown here is derived from an EMBL/GenBank/DDBJ whole genome shotgun (WGS) entry which is preliminary data.</text>
</comment>